<keyword evidence="3" id="KW-0228">DNA excision</keyword>
<evidence type="ECO:0000256" key="5">
    <source>
        <dbReference type="ARBA" id="ARBA00023204"/>
    </source>
</evidence>
<dbReference type="Pfam" id="PF08459">
    <property type="entry name" value="UvrC_RNaseH_dom"/>
    <property type="match status" value="1"/>
</dbReference>
<name>A0A5J4RVV5_9ZZZZ</name>
<dbReference type="CDD" id="cd10434">
    <property type="entry name" value="GIY-YIG_UvrC_Cho"/>
    <property type="match status" value="1"/>
</dbReference>
<dbReference type="HAMAP" id="MF_00203">
    <property type="entry name" value="UvrC"/>
    <property type="match status" value="1"/>
</dbReference>
<reference evidence="8" key="1">
    <citation type="submission" date="2019-03" db="EMBL/GenBank/DDBJ databases">
        <title>Single cell metagenomics reveals metabolic interactions within the superorganism composed of flagellate Streblomastix strix and complex community of Bacteroidetes bacteria on its surface.</title>
        <authorList>
            <person name="Treitli S.C."/>
            <person name="Kolisko M."/>
            <person name="Husnik F."/>
            <person name="Keeling P."/>
            <person name="Hampl V."/>
        </authorList>
    </citation>
    <scope>NUCLEOTIDE SEQUENCE</scope>
    <source>
        <strain evidence="8">STM</strain>
    </source>
</reference>
<dbReference type="SUPFAM" id="SSF82771">
    <property type="entry name" value="GIY-YIG endonuclease"/>
    <property type="match status" value="1"/>
</dbReference>
<dbReference type="PANTHER" id="PTHR30562">
    <property type="entry name" value="UVRC/OXIDOREDUCTASE"/>
    <property type="match status" value="1"/>
</dbReference>
<keyword evidence="5" id="KW-0234">DNA repair</keyword>
<dbReference type="GO" id="GO:0009380">
    <property type="term" value="C:excinuclease repair complex"/>
    <property type="evidence" value="ECO:0007669"/>
    <property type="project" value="InterPro"/>
</dbReference>
<organism evidence="8">
    <name type="scientific">termite gut metagenome</name>
    <dbReference type="NCBI Taxonomy" id="433724"/>
    <lineage>
        <taxon>unclassified sequences</taxon>
        <taxon>metagenomes</taxon>
        <taxon>organismal metagenomes</taxon>
    </lineage>
</organism>
<keyword evidence="4" id="KW-0267">Excision nuclease</keyword>
<dbReference type="InterPro" id="IPR035901">
    <property type="entry name" value="GIY-YIG_endonuc_sf"/>
</dbReference>
<dbReference type="PROSITE" id="PS50165">
    <property type="entry name" value="UVRC"/>
    <property type="match status" value="1"/>
</dbReference>
<dbReference type="PANTHER" id="PTHR30562:SF1">
    <property type="entry name" value="UVRABC SYSTEM PROTEIN C"/>
    <property type="match status" value="1"/>
</dbReference>
<dbReference type="AlphaFoldDB" id="A0A5J4RVV5"/>
<keyword evidence="2" id="KW-0227">DNA damage</keyword>
<dbReference type="GO" id="GO:0006289">
    <property type="term" value="P:nucleotide-excision repair"/>
    <property type="evidence" value="ECO:0007669"/>
    <property type="project" value="InterPro"/>
</dbReference>
<dbReference type="SMART" id="SM00465">
    <property type="entry name" value="GIYc"/>
    <property type="match status" value="1"/>
</dbReference>
<dbReference type="Gene3D" id="1.10.150.20">
    <property type="entry name" value="5' to 3' exonuclease, C-terminal subdomain"/>
    <property type="match status" value="1"/>
</dbReference>
<dbReference type="Pfam" id="PF22920">
    <property type="entry name" value="UvrC_RNaseH"/>
    <property type="match status" value="1"/>
</dbReference>
<protein>
    <submittedName>
        <fullName evidence="8">UvrABC system protein C</fullName>
    </submittedName>
</protein>
<evidence type="ECO:0000259" key="7">
    <source>
        <dbReference type="PROSITE" id="PS50165"/>
    </source>
</evidence>
<feature type="domain" description="GIY-YIG" evidence="6">
    <location>
        <begin position="18"/>
        <end position="96"/>
    </location>
</feature>
<gene>
    <name evidence="8" type="ORF">EZS27_014803</name>
</gene>
<dbReference type="SUPFAM" id="SSF46600">
    <property type="entry name" value="C-terminal UvrC-binding domain of UvrB"/>
    <property type="match status" value="1"/>
</dbReference>
<dbReference type="InterPro" id="IPR038476">
    <property type="entry name" value="UvrC_RNase_H_dom_sf"/>
</dbReference>
<dbReference type="InterPro" id="IPR004791">
    <property type="entry name" value="UvrC"/>
</dbReference>
<accession>A0A5J4RVV5</accession>
<feature type="domain" description="UvrC family homology region profile" evidence="7">
    <location>
        <begin position="275"/>
        <end position="476"/>
    </location>
</feature>
<proteinExistence type="inferred from homology"/>
<evidence type="ECO:0000259" key="6">
    <source>
        <dbReference type="PROSITE" id="PS50164"/>
    </source>
</evidence>
<evidence type="ECO:0000256" key="1">
    <source>
        <dbReference type="ARBA" id="ARBA00022490"/>
    </source>
</evidence>
<dbReference type="Gene3D" id="3.30.420.340">
    <property type="entry name" value="UvrC, RNAse H endonuclease domain"/>
    <property type="match status" value="1"/>
</dbReference>
<keyword evidence="1" id="KW-0963">Cytoplasm</keyword>
<dbReference type="PROSITE" id="PS50164">
    <property type="entry name" value="GIY_YIG"/>
    <property type="match status" value="1"/>
</dbReference>
<dbReference type="InterPro" id="IPR036876">
    <property type="entry name" value="UVR_dom_sf"/>
</dbReference>
<dbReference type="Gene3D" id="3.40.1440.10">
    <property type="entry name" value="GIY-YIG endonuclease"/>
    <property type="match status" value="1"/>
</dbReference>
<comment type="caution">
    <text evidence="8">The sequence shown here is derived from an EMBL/GenBank/DDBJ whole genome shotgun (WGS) entry which is preliminary data.</text>
</comment>
<dbReference type="NCBIfam" id="TIGR00194">
    <property type="entry name" value="uvrC"/>
    <property type="match status" value="1"/>
</dbReference>
<dbReference type="GO" id="GO:0009381">
    <property type="term" value="F:excinuclease ABC activity"/>
    <property type="evidence" value="ECO:0007669"/>
    <property type="project" value="InterPro"/>
</dbReference>
<sequence length="609" mass="70228">MLKNNHIDFSAIISVIPESPGVYMYLDEKEIIIYVGKAKNLKRRVYSYFTKTIDHPKTRIMVRKIRDIRYLVVDSEEDAFLLENNLIKQHQPRYNILLKDDKTYPWIVITDEPFPRIFLTRKKLADPSRYYGPYAAVMNVKYLLHMITSMYPIRICKHHLSPEKIKEGKFKLCLQYHIHKCAGPCVGYQSEDAYNKNVSAVEEILQGKFKELSHSLQQEMMALAAEMKFEEAEVVKQQYNLLENYSASSIVASPALNNVDVFSYDEDEHSAYINYLHIAEGAIIQGYTIEYKKRLDESKESILAMGIVELRSRFQSQANEIIVPFLPDIQLNQIEFVIPYTGDKKKILGLSARNVKQYKVDQLKQADKLNPSQRTVRILTTLQKDLHLTDLPMHIECFDNSNTQGTNPVSSCVVFKQAKPSKSDYRHFNINTVTGPDDFASMYETISRRYKRLSNESEKFPQLIIVDGGKGQLSAAVVALKDLDLYGKMAIIGIAKRLEEIYFPNDPIPLYLDKNSESLKLIQQMRDEAHRFGITFHRNKRSKQQVTSELDNIKGIGPSAKEILLKKYKSLKRIKDAHANELIELIGPHKAKILLNGLKRKEELVIKKE</sequence>
<dbReference type="InterPro" id="IPR000305">
    <property type="entry name" value="GIY-YIG_endonuc"/>
</dbReference>
<dbReference type="InterPro" id="IPR050066">
    <property type="entry name" value="UvrABC_protein_C"/>
</dbReference>
<dbReference type="InterPro" id="IPR010994">
    <property type="entry name" value="RuvA_2-like"/>
</dbReference>
<dbReference type="FunFam" id="3.40.1440.10:FF:000001">
    <property type="entry name" value="UvrABC system protein C"/>
    <property type="match status" value="1"/>
</dbReference>
<dbReference type="SUPFAM" id="SSF47781">
    <property type="entry name" value="RuvA domain 2-like"/>
    <property type="match status" value="1"/>
</dbReference>
<evidence type="ECO:0000256" key="2">
    <source>
        <dbReference type="ARBA" id="ARBA00022763"/>
    </source>
</evidence>
<evidence type="ECO:0000313" key="8">
    <source>
        <dbReference type="EMBL" id="KAA6337091.1"/>
    </source>
</evidence>
<dbReference type="InterPro" id="IPR047296">
    <property type="entry name" value="GIY-YIG_UvrC_Cho"/>
</dbReference>
<dbReference type="InterPro" id="IPR001162">
    <property type="entry name" value="UvrC_RNase_H_dom"/>
</dbReference>
<dbReference type="Pfam" id="PF01541">
    <property type="entry name" value="GIY-YIG"/>
    <property type="match status" value="1"/>
</dbReference>
<evidence type="ECO:0000256" key="3">
    <source>
        <dbReference type="ARBA" id="ARBA00022769"/>
    </source>
</evidence>
<evidence type="ECO:0000256" key="4">
    <source>
        <dbReference type="ARBA" id="ARBA00022881"/>
    </source>
</evidence>
<dbReference type="EMBL" id="SNRY01000731">
    <property type="protein sequence ID" value="KAA6337091.1"/>
    <property type="molecule type" value="Genomic_DNA"/>
</dbReference>